<sequence length="182" mass="19774">MIKKLLMITTLLISGLCSANAQKGKKTDVVVNPNVAASRALPDLTFDLIPVIVTGGSGVEKVPGTKQDVRMSINFIVKNIGMVNAKPSMVYAEYSYKAAHRVGYDIRETMIHIQSAQVPIPAVAMGKDELVKQVFIFRNTPENAYGKEIKLRLVIVPTGVGSQNELSKTNNSSAEITMNMIP</sequence>
<protein>
    <recommendedName>
        <fullName evidence="4">CARDB domain-containing protein</fullName>
    </recommendedName>
</protein>
<gene>
    <name evidence="2" type="ORF">EZ428_16240</name>
</gene>
<evidence type="ECO:0000256" key="1">
    <source>
        <dbReference type="SAM" id="SignalP"/>
    </source>
</evidence>
<keyword evidence="1" id="KW-0732">Signal</keyword>
<dbReference type="Proteomes" id="UP000292884">
    <property type="component" value="Unassembled WGS sequence"/>
</dbReference>
<proteinExistence type="predicted"/>
<name>A0A4R0MQV0_9SPHI</name>
<dbReference type="AlphaFoldDB" id="A0A4R0MQV0"/>
<evidence type="ECO:0000313" key="3">
    <source>
        <dbReference type="Proteomes" id="UP000292884"/>
    </source>
</evidence>
<feature type="chain" id="PRO_5020759126" description="CARDB domain-containing protein" evidence="1">
    <location>
        <begin position="20"/>
        <end position="182"/>
    </location>
</feature>
<evidence type="ECO:0000313" key="2">
    <source>
        <dbReference type="EMBL" id="TCC89245.1"/>
    </source>
</evidence>
<keyword evidence="3" id="KW-1185">Reference proteome</keyword>
<comment type="caution">
    <text evidence="2">The sequence shown here is derived from an EMBL/GenBank/DDBJ whole genome shotgun (WGS) entry which is preliminary data.</text>
</comment>
<organism evidence="2 3">
    <name type="scientific">Pedobacter frigiditerrae</name>
    <dbReference type="NCBI Taxonomy" id="2530452"/>
    <lineage>
        <taxon>Bacteria</taxon>
        <taxon>Pseudomonadati</taxon>
        <taxon>Bacteroidota</taxon>
        <taxon>Sphingobacteriia</taxon>
        <taxon>Sphingobacteriales</taxon>
        <taxon>Sphingobacteriaceae</taxon>
        <taxon>Pedobacter</taxon>
    </lineage>
</organism>
<accession>A0A4R0MQV0</accession>
<evidence type="ECO:0008006" key="4">
    <source>
        <dbReference type="Google" id="ProtNLM"/>
    </source>
</evidence>
<dbReference type="EMBL" id="SJSK01000004">
    <property type="protein sequence ID" value="TCC89245.1"/>
    <property type="molecule type" value="Genomic_DNA"/>
</dbReference>
<feature type="signal peptide" evidence="1">
    <location>
        <begin position="1"/>
        <end position="19"/>
    </location>
</feature>
<reference evidence="2 3" key="1">
    <citation type="submission" date="2019-02" db="EMBL/GenBank/DDBJ databases">
        <title>Pedobacter sp. RP-1-13 sp. nov., isolated from Arctic soil.</title>
        <authorList>
            <person name="Dahal R.H."/>
        </authorList>
    </citation>
    <scope>NUCLEOTIDE SEQUENCE [LARGE SCALE GENOMIC DNA]</scope>
    <source>
        <strain evidence="2 3">RP-1-13</strain>
    </source>
</reference>